<dbReference type="OrthoDB" id="7592275at2"/>
<protein>
    <submittedName>
        <fullName evidence="5">Long-chain acyl-CoA synthetase</fullName>
    </submittedName>
</protein>
<dbReference type="FunFam" id="3.30.300.30:FF:000008">
    <property type="entry name" value="2,3-dihydroxybenzoate-AMP ligase"/>
    <property type="match status" value="1"/>
</dbReference>
<dbReference type="SUPFAM" id="SSF56801">
    <property type="entry name" value="Acetyl-CoA synthetase-like"/>
    <property type="match status" value="1"/>
</dbReference>
<dbReference type="STRING" id="366584.SAMN05216377_12524"/>
<dbReference type="Pfam" id="PF00501">
    <property type="entry name" value="AMP-binding"/>
    <property type="match status" value="1"/>
</dbReference>
<dbReference type="InterPro" id="IPR025110">
    <property type="entry name" value="AMP-bd_C"/>
</dbReference>
<evidence type="ECO:0000256" key="1">
    <source>
        <dbReference type="ARBA" id="ARBA00006432"/>
    </source>
</evidence>
<reference evidence="5 6" key="1">
    <citation type="submission" date="2016-10" db="EMBL/GenBank/DDBJ databases">
        <authorList>
            <person name="de Groot N.N."/>
        </authorList>
    </citation>
    <scope>NUCLEOTIDE SEQUENCE [LARGE SCALE GENOMIC DNA]</scope>
    <source>
        <strain evidence="5 6">CGMCC 4.3143</strain>
    </source>
</reference>
<sequence>MSEATLPPFDEHGLVRWAPKAPTGGPGTVADVLDPVLASAPDRLALVDDAGAMSYAELDRQVNRVARVLRAKGLRSGDRIAMSLPNSADVVVGFLAAMRLGLVWVGINASLRPPEVEAILEDSDPTIVITEPGRPITAGWRTVPLDERWRAQVAAAPDTRPEGMIDPYAPAAIAYTSGTTGTPKGAVHSQHNILLPGLILLLDDTIPAESRQGVALPLTILNLQILGPVASFLAGATCVVLSRIDVLGLAEGVRRHGVDRVSVPPTSAYDLLTRPDVMAEDLASLAELRVGGAAAPPGLNERYRARFGHSFSTSYGLTEVPTSVTMETREHRPDGSAGHALRHVLLRITDPDGVELPSGMEGEIRVGPRREGPFADVFRPMLGYWNRPDATRQVLTGDGELRTGDQGRIEADGSLVVVGRRNDLIVRGGANVYPAEVEQTLCRHPDVAEAAVLGRADERLGEIVVAVVRPHAGVALTEDVLRAFCGERLARYKVPAEVRLVSELPRNAMGKVVKKELRAWLEELA</sequence>
<feature type="domain" description="AMP-dependent synthetase/ligase" evidence="3">
    <location>
        <begin position="38"/>
        <end position="366"/>
    </location>
</feature>
<dbReference type="RefSeq" id="WP_093089640.1">
    <property type="nucleotide sequence ID" value="NZ_FNBE01000025.1"/>
</dbReference>
<dbReference type="PANTHER" id="PTHR43767:SF1">
    <property type="entry name" value="NONRIBOSOMAL PEPTIDE SYNTHASE PES1 (EUROFUNG)-RELATED"/>
    <property type="match status" value="1"/>
</dbReference>
<organism evidence="5 6">
    <name type="scientific">Pseudonocardia oroxyli</name>
    <dbReference type="NCBI Taxonomy" id="366584"/>
    <lineage>
        <taxon>Bacteria</taxon>
        <taxon>Bacillati</taxon>
        <taxon>Actinomycetota</taxon>
        <taxon>Actinomycetes</taxon>
        <taxon>Pseudonocardiales</taxon>
        <taxon>Pseudonocardiaceae</taxon>
        <taxon>Pseudonocardia</taxon>
    </lineage>
</organism>
<evidence type="ECO:0000256" key="2">
    <source>
        <dbReference type="ARBA" id="ARBA00022598"/>
    </source>
</evidence>
<dbReference type="InterPro" id="IPR045851">
    <property type="entry name" value="AMP-bd_C_sf"/>
</dbReference>
<dbReference type="InterPro" id="IPR050237">
    <property type="entry name" value="ATP-dep_AMP-bd_enzyme"/>
</dbReference>
<comment type="similarity">
    <text evidence="1">Belongs to the ATP-dependent AMP-binding enzyme family.</text>
</comment>
<keyword evidence="2" id="KW-0436">Ligase</keyword>
<dbReference type="Gene3D" id="3.40.50.12780">
    <property type="entry name" value="N-terminal domain of ligase-like"/>
    <property type="match status" value="1"/>
</dbReference>
<proteinExistence type="inferred from homology"/>
<dbReference type="InterPro" id="IPR020845">
    <property type="entry name" value="AMP-binding_CS"/>
</dbReference>
<dbReference type="PROSITE" id="PS00455">
    <property type="entry name" value="AMP_BINDING"/>
    <property type="match status" value="1"/>
</dbReference>
<dbReference type="InterPro" id="IPR042099">
    <property type="entry name" value="ANL_N_sf"/>
</dbReference>
<gene>
    <name evidence="5" type="ORF">SAMN05216377_12524</name>
</gene>
<dbReference type="Pfam" id="PF13193">
    <property type="entry name" value="AMP-binding_C"/>
    <property type="match status" value="1"/>
</dbReference>
<name>A0A1G8D976_PSEOR</name>
<feature type="domain" description="AMP-binding enzyme C-terminal" evidence="4">
    <location>
        <begin position="436"/>
        <end position="511"/>
    </location>
</feature>
<accession>A0A1G8D976</accession>
<evidence type="ECO:0000259" key="3">
    <source>
        <dbReference type="Pfam" id="PF00501"/>
    </source>
</evidence>
<dbReference type="AlphaFoldDB" id="A0A1G8D976"/>
<keyword evidence="6" id="KW-1185">Reference proteome</keyword>
<dbReference type="PANTHER" id="PTHR43767">
    <property type="entry name" value="LONG-CHAIN-FATTY-ACID--COA LIGASE"/>
    <property type="match status" value="1"/>
</dbReference>
<dbReference type="EMBL" id="FNBE01000025">
    <property type="protein sequence ID" value="SDH53919.1"/>
    <property type="molecule type" value="Genomic_DNA"/>
</dbReference>
<dbReference type="Gene3D" id="3.30.300.30">
    <property type="match status" value="1"/>
</dbReference>
<evidence type="ECO:0000259" key="4">
    <source>
        <dbReference type="Pfam" id="PF13193"/>
    </source>
</evidence>
<dbReference type="GO" id="GO:0016878">
    <property type="term" value="F:acid-thiol ligase activity"/>
    <property type="evidence" value="ECO:0007669"/>
    <property type="project" value="UniProtKB-ARBA"/>
</dbReference>
<dbReference type="InterPro" id="IPR000873">
    <property type="entry name" value="AMP-dep_synth/lig_dom"/>
</dbReference>
<evidence type="ECO:0000313" key="6">
    <source>
        <dbReference type="Proteomes" id="UP000198967"/>
    </source>
</evidence>
<dbReference type="Proteomes" id="UP000198967">
    <property type="component" value="Unassembled WGS sequence"/>
</dbReference>
<evidence type="ECO:0000313" key="5">
    <source>
        <dbReference type="EMBL" id="SDH53919.1"/>
    </source>
</evidence>